<feature type="signal peptide" evidence="1">
    <location>
        <begin position="1"/>
        <end position="23"/>
    </location>
</feature>
<organism evidence="3 4">
    <name type="scientific">Pontibacter aquaedesilientis</name>
    <dbReference type="NCBI Taxonomy" id="2766980"/>
    <lineage>
        <taxon>Bacteria</taxon>
        <taxon>Pseudomonadati</taxon>
        <taxon>Bacteroidota</taxon>
        <taxon>Cytophagia</taxon>
        <taxon>Cytophagales</taxon>
        <taxon>Hymenobacteraceae</taxon>
        <taxon>Pontibacter</taxon>
    </lineage>
</organism>
<gene>
    <name evidence="3" type="ORF">H9Q13_12670</name>
</gene>
<evidence type="ECO:0000313" key="3">
    <source>
        <dbReference type="EMBL" id="MBD1398023.1"/>
    </source>
</evidence>
<dbReference type="EMBL" id="JACXAJ010000006">
    <property type="protein sequence ID" value="MBD1398023.1"/>
    <property type="molecule type" value="Genomic_DNA"/>
</dbReference>
<feature type="domain" description="Secretion system C-terminal sorting" evidence="2">
    <location>
        <begin position="53"/>
        <end position="120"/>
    </location>
</feature>
<dbReference type="RefSeq" id="WP_191184176.1">
    <property type="nucleotide sequence ID" value="NZ_JACXAJ010000006.1"/>
</dbReference>
<reference evidence="3 4" key="1">
    <citation type="submission" date="2020-09" db="EMBL/GenBank/DDBJ databases">
        <title>Genome sequencing and assembly of Pontibacter sp.</title>
        <authorList>
            <person name="Chhetri G."/>
        </authorList>
    </citation>
    <scope>NUCLEOTIDE SEQUENCE [LARGE SCALE GENOMIC DNA]</scope>
    <source>
        <strain evidence="3 4">JH31</strain>
    </source>
</reference>
<keyword evidence="1" id="KW-0732">Signal</keyword>
<evidence type="ECO:0000313" key="4">
    <source>
        <dbReference type="Proteomes" id="UP000625551"/>
    </source>
</evidence>
<dbReference type="NCBIfam" id="TIGR04183">
    <property type="entry name" value="Por_Secre_tail"/>
    <property type="match status" value="1"/>
</dbReference>
<sequence>MRKNLYLAAIWALLCLVSCQHTSPEPDFSGLQNISYAVHQSPGTMSGEVEVRVFPNPFFREVNIMVHNPAAKDVAIFISDEKGKYTRKFELPDANKNYLRVDFNDMPKGVYICEVQQAGKVDRYRLIKTQ</sequence>
<dbReference type="Proteomes" id="UP000625551">
    <property type="component" value="Unassembled WGS sequence"/>
</dbReference>
<evidence type="ECO:0000256" key="1">
    <source>
        <dbReference type="SAM" id="SignalP"/>
    </source>
</evidence>
<keyword evidence="4" id="KW-1185">Reference proteome</keyword>
<name>A0ABR7XK70_9BACT</name>
<dbReference type="Pfam" id="PF18962">
    <property type="entry name" value="Por_Secre_tail"/>
    <property type="match status" value="1"/>
</dbReference>
<accession>A0ABR7XK70</accession>
<evidence type="ECO:0000259" key="2">
    <source>
        <dbReference type="Pfam" id="PF18962"/>
    </source>
</evidence>
<comment type="caution">
    <text evidence="3">The sequence shown here is derived from an EMBL/GenBank/DDBJ whole genome shotgun (WGS) entry which is preliminary data.</text>
</comment>
<feature type="chain" id="PRO_5045599545" evidence="1">
    <location>
        <begin position="24"/>
        <end position="130"/>
    </location>
</feature>
<protein>
    <submittedName>
        <fullName evidence="3">T9SS type A sorting domain-containing protein</fullName>
    </submittedName>
</protein>
<proteinExistence type="predicted"/>
<dbReference type="InterPro" id="IPR026444">
    <property type="entry name" value="Secre_tail"/>
</dbReference>